<sequence>MSTVRHGTLPDITRPGVGAVLVGEGSGADGAGAGAVVAALANGPWPAGLLAFGVLRTGDGERELTYGQWTDAEAGRAFMERFTAAEQTAYELYRSGAREHAPAPGCVVVVAVEFDGPDRERQQRWVDAVFEALDAEAEAEPHPGGISAHFHVSADGTRVLNYAEWTDEEAHRAALASPADSPAWRRVRDFPGVVAGEVTRYRPVETVETVEAEDEALDSPTDWVAAHVRRYVETDGREGHLYQGWPTLLLTTRGRKSGKRRRTALIYGRDGDRYLLVGSNAGAPSHPAWYLNLLAHAEAEVQVGAEKFTARARTATAEEKAALWGRMTEIFPLYDTYRTRTERDIPLVIVERVPAG</sequence>
<comment type="caution">
    <text evidence="4">The sequence shown here is derived from an EMBL/GenBank/DDBJ whole genome shotgun (WGS) entry which is preliminary data.</text>
</comment>
<protein>
    <submittedName>
        <fullName evidence="4">Nitroreductase/quinone reductase family protein</fullName>
    </submittedName>
</protein>
<dbReference type="InterPro" id="IPR011008">
    <property type="entry name" value="Dimeric_a/b-barrel"/>
</dbReference>
<evidence type="ECO:0000256" key="1">
    <source>
        <dbReference type="ARBA" id="ARBA00008710"/>
    </source>
</evidence>
<dbReference type="Proteomes" id="UP001183246">
    <property type="component" value="Unassembled WGS sequence"/>
</dbReference>
<evidence type="ECO:0000259" key="3">
    <source>
        <dbReference type="PROSITE" id="PS51725"/>
    </source>
</evidence>
<feature type="domain" description="ABM" evidence="3">
    <location>
        <begin position="108"/>
        <end position="202"/>
    </location>
</feature>
<dbReference type="InterPro" id="IPR012349">
    <property type="entry name" value="Split_barrel_FMN-bd"/>
</dbReference>
<gene>
    <name evidence="4" type="ORF">RM590_11010</name>
</gene>
<comment type="catalytic activity">
    <reaction evidence="2">
        <text>oxidized coenzyme F420-(gamma-L-Glu)(n) + a quinol + H(+) = reduced coenzyme F420-(gamma-L-Glu)(n) + a quinone</text>
        <dbReference type="Rhea" id="RHEA:39663"/>
        <dbReference type="Rhea" id="RHEA-COMP:12939"/>
        <dbReference type="Rhea" id="RHEA-COMP:14378"/>
        <dbReference type="ChEBI" id="CHEBI:15378"/>
        <dbReference type="ChEBI" id="CHEBI:24646"/>
        <dbReference type="ChEBI" id="CHEBI:132124"/>
        <dbReference type="ChEBI" id="CHEBI:133980"/>
        <dbReference type="ChEBI" id="CHEBI:139511"/>
    </reaction>
</comment>
<dbReference type="PANTHER" id="PTHR39428">
    <property type="entry name" value="F420H(2)-DEPENDENT QUINONE REDUCTASE RV1261C"/>
    <property type="match status" value="1"/>
</dbReference>
<dbReference type="PROSITE" id="PS51725">
    <property type="entry name" value="ABM"/>
    <property type="match status" value="1"/>
</dbReference>
<reference evidence="5" key="1">
    <citation type="submission" date="2023-07" db="EMBL/GenBank/DDBJ databases">
        <title>30 novel species of actinomycetes from the DSMZ collection.</title>
        <authorList>
            <person name="Nouioui I."/>
        </authorList>
    </citation>
    <scope>NUCLEOTIDE SEQUENCE [LARGE SCALE GENOMIC DNA]</scope>
    <source>
        <strain evidence="5">DSM 44938</strain>
    </source>
</reference>
<proteinExistence type="inferred from homology"/>
<dbReference type="EMBL" id="JAVREL010000005">
    <property type="protein sequence ID" value="MDT0343141.1"/>
    <property type="molecule type" value="Genomic_DNA"/>
</dbReference>
<dbReference type="SUPFAM" id="SSF54909">
    <property type="entry name" value="Dimeric alpha+beta barrel"/>
    <property type="match status" value="1"/>
</dbReference>
<dbReference type="InterPro" id="IPR004378">
    <property type="entry name" value="F420H2_quin_Rdtase"/>
</dbReference>
<dbReference type="Gene3D" id="2.30.110.10">
    <property type="entry name" value="Electron Transport, Fmn-binding Protein, Chain A"/>
    <property type="match status" value="1"/>
</dbReference>
<dbReference type="RefSeq" id="WP_311704280.1">
    <property type="nucleotide sequence ID" value="NZ_JAVREL010000005.1"/>
</dbReference>
<organism evidence="4 5">
    <name type="scientific">Streptomyces litchfieldiae</name>
    <dbReference type="NCBI Taxonomy" id="3075543"/>
    <lineage>
        <taxon>Bacteria</taxon>
        <taxon>Bacillati</taxon>
        <taxon>Actinomycetota</taxon>
        <taxon>Actinomycetes</taxon>
        <taxon>Kitasatosporales</taxon>
        <taxon>Streptomycetaceae</taxon>
        <taxon>Streptomyces</taxon>
    </lineage>
</organism>
<evidence type="ECO:0000256" key="2">
    <source>
        <dbReference type="ARBA" id="ARBA00049106"/>
    </source>
</evidence>
<keyword evidence="5" id="KW-1185">Reference proteome</keyword>
<dbReference type="Gene3D" id="3.30.70.100">
    <property type="match status" value="2"/>
</dbReference>
<dbReference type="Pfam" id="PF03992">
    <property type="entry name" value="ABM"/>
    <property type="match status" value="1"/>
</dbReference>
<dbReference type="Pfam" id="PF04075">
    <property type="entry name" value="F420H2_quin_red"/>
    <property type="match status" value="1"/>
</dbReference>
<dbReference type="PANTHER" id="PTHR39428:SF1">
    <property type="entry name" value="F420H(2)-DEPENDENT QUINONE REDUCTASE RV1261C"/>
    <property type="match status" value="1"/>
</dbReference>
<evidence type="ECO:0000313" key="5">
    <source>
        <dbReference type="Proteomes" id="UP001183246"/>
    </source>
</evidence>
<accession>A0ABU2MNV4</accession>
<evidence type="ECO:0000313" key="4">
    <source>
        <dbReference type="EMBL" id="MDT0343141.1"/>
    </source>
</evidence>
<name>A0ABU2MNV4_9ACTN</name>
<dbReference type="InterPro" id="IPR007138">
    <property type="entry name" value="ABM_dom"/>
</dbReference>
<dbReference type="NCBIfam" id="TIGR00026">
    <property type="entry name" value="hi_GC_TIGR00026"/>
    <property type="match status" value="1"/>
</dbReference>
<comment type="similarity">
    <text evidence="1">Belongs to the F420H(2)-dependent quinone reductase family.</text>
</comment>